<dbReference type="Pfam" id="PF11553">
    <property type="entry name" value="DUF3231"/>
    <property type="match status" value="2"/>
</dbReference>
<keyword evidence="2" id="KW-1185">Reference proteome</keyword>
<dbReference type="InterPro" id="IPR021617">
    <property type="entry name" value="DUF3231"/>
</dbReference>
<reference evidence="2" key="1">
    <citation type="submission" date="2016-10" db="EMBL/GenBank/DDBJ databases">
        <authorList>
            <person name="Varghese N."/>
            <person name="Submissions S."/>
        </authorList>
    </citation>
    <scope>NUCLEOTIDE SEQUENCE [LARGE SCALE GENOMIC DNA]</scope>
    <source>
        <strain evidence="2">CGMCC 1.3703</strain>
    </source>
</reference>
<dbReference type="InterPro" id="IPR012347">
    <property type="entry name" value="Ferritin-like"/>
</dbReference>
<dbReference type="AlphaFoldDB" id="A0A1H0ET12"/>
<accession>A0A1H0ET12</accession>
<evidence type="ECO:0008006" key="3">
    <source>
        <dbReference type="Google" id="ProtNLM"/>
    </source>
</evidence>
<proteinExistence type="predicted"/>
<dbReference type="OrthoDB" id="1675670at2"/>
<dbReference type="EMBL" id="FNIZ01000001">
    <property type="protein sequence ID" value="SDN85419.1"/>
    <property type="molecule type" value="Genomic_DNA"/>
</dbReference>
<dbReference type="Proteomes" id="UP000198860">
    <property type="component" value="Unassembled WGS sequence"/>
</dbReference>
<sequence length="328" mass="37200">MSKKTLTANETGLLWTQYVQNSMAIPILEHFQLTHRDEEIQPLIGLARELADRGVEDCGRFFGEAGLPVPNGYSLDDLNPNAPKLFTDAFMLTFLGHMGKVGLTSDGFSLGASSREDFREFLSERINKQDQLYNRCVNIGMEKEVYIRPPQIAVSKETEYIETKKYYHPFSKRSLNTMEITHLYENIKTNTLGEVLCQGFAQTSKNKTVKEYMKQGKKMSIKHRKSFSTLLDQSGILTPMGSANYLTTNTDPVFSDRLMMYLISVLASSGQVNYATGSAVGLRYDIVFIYHKFILEAAIYAKDGLDIMIHNGWFEEPPQAPDRQKLIQ</sequence>
<dbReference type="STRING" id="240303.SAMN05421677_101296"/>
<gene>
    <name evidence="1" type="ORF">SAMN05421677_101296</name>
</gene>
<name>A0A1H0ET12_HALAD</name>
<evidence type="ECO:0000313" key="2">
    <source>
        <dbReference type="Proteomes" id="UP000198860"/>
    </source>
</evidence>
<organism evidence="1 2">
    <name type="scientific">Halobacillus aidingensis</name>
    <dbReference type="NCBI Taxonomy" id="240303"/>
    <lineage>
        <taxon>Bacteria</taxon>
        <taxon>Bacillati</taxon>
        <taxon>Bacillota</taxon>
        <taxon>Bacilli</taxon>
        <taxon>Bacillales</taxon>
        <taxon>Bacillaceae</taxon>
        <taxon>Halobacillus</taxon>
    </lineage>
</organism>
<dbReference type="RefSeq" id="WP_089650727.1">
    <property type="nucleotide sequence ID" value="NZ_FNIZ01000001.1"/>
</dbReference>
<evidence type="ECO:0000313" key="1">
    <source>
        <dbReference type="EMBL" id="SDN85419.1"/>
    </source>
</evidence>
<protein>
    <recommendedName>
        <fullName evidence="3">DUF3231 family protein</fullName>
    </recommendedName>
</protein>
<dbReference type="Gene3D" id="1.20.1260.10">
    <property type="match status" value="2"/>
</dbReference>